<feature type="compositionally biased region" description="Basic and acidic residues" evidence="1">
    <location>
        <begin position="1"/>
        <end position="16"/>
    </location>
</feature>
<dbReference type="InterPro" id="IPR052237">
    <property type="entry name" value="Ataxin-7-like_regulator"/>
</dbReference>
<reference evidence="2 3" key="1">
    <citation type="submission" date="2019-04" db="EMBL/GenBank/DDBJ databases">
        <title>Chromosome genome assembly for Takifugu flavidus.</title>
        <authorList>
            <person name="Xiao S."/>
        </authorList>
    </citation>
    <scope>NUCLEOTIDE SEQUENCE [LARGE SCALE GENOMIC DNA]</scope>
    <source>
        <strain evidence="2">HTHZ2018</strain>
        <tissue evidence="2">Muscle</tissue>
    </source>
</reference>
<comment type="caution">
    <text evidence="2">The sequence shown here is derived from an EMBL/GenBank/DDBJ whole genome shotgun (WGS) entry which is preliminary data.</text>
</comment>
<feature type="compositionally biased region" description="Basic and acidic residues" evidence="1">
    <location>
        <begin position="141"/>
        <end position="152"/>
    </location>
</feature>
<evidence type="ECO:0000313" key="3">
    <source>
        <dbReference type="Proteomes" id="UP000324091"/>
    </source>
</evidence>
<dbReference type="AlphaFoldDB" id="A0A5C6MP61"/>
<evidence type="ECO:0000313" key="2">
    <source>
        <dbReference type="EMBL" id="TWW56569.1"/>
    </source>
</evidence>
<dbReference type="EMBL" id="RHFK02000021">
    <property type="protein sequence ID" value="TWW56569.1"/>
    <property type="molecule type" value="Genomic_DNA"/>
</dbReference>
<protein>
    <submittedName>
        <fullName evidence="2">Ataxin-7-like protein 2</fullName>
    </submittedName>
</protein>
<feature type="compositionally biased region" description="Polar residues" evidence="1">
    <location>
        <begin position="113"/>
        <end position="123"/>
    </location>
</feature>
<sequence length="386" mass="44186">MELRDRARAPSPRDRASLAMAATDRRNPNLDDFVGLNWSCWVDKVNVLTSDDNSKYGRKNSETMALSKEDMHIYGHCPAQDDIYLVVCSLCRRVIKPQAFEKHCDRWHGPRSTRCSQSSNLAHQQGPRPGPSLWNLSSSKETTRNGRCHEASSPHTTLPVHQRRTAETRKENSRHEGVNEKTMLHTTVRQSRARTYSRMHKNTDKSKCDLNGLCRVLDPEKKRKPCSQEPISNSPVWRMKMIDPPVRQKTALEEQNMERHLVKAKVKSQYLEEKSTSGASKHNSCHHSASRCRDSPQSYPEDEGNSTVEVEVQLPYPFNQSLLSCGEGEDDNEHEVPDLSWHPKPLGLCTFGCRTLGCNIFTFDRRWQHLRLALSAMLEQHVNTHL</sequence>
<organism evidence="2 3">
    <name type="scientific">Takifugu flavidus</name>
    <name type="common">sansaifugu</name>
    <dbReference type="NCBI Taxonomy" id="433684"/>
    <lineage>
        <taxon>Eukaryota</taxon>
        <taxon>Metazoa</taxon>
        <taxon>Chordata</taxon>
        <taxon>Craniata</taxon>
        <taxon>Vertebrata</taxon>
        <taxon>Euteleostomi</taxon>
        <taxon>Actinopterygii</taxon>
        <taxon>Neopterygii</taxon>
        <taxon>Teleostei</taxon>
        <taxon>Neoteleostei</taxon>
        <taxon>Acanthomorphata</taxon>
        <taxon>Eupercaria</taxon>
        <taxon>Tetraodontiformes</taxon>
        <taxon>Tetradontoidea</taxon>
        <taxon>Tetraodontidae</taxon>
        <taxon>Takifugu</taxon>
    </lineage>
</organism>
<keyword evidence="3" id="KW-1185">Reference proteome</keyword>
<dbReference type="PANTHER" id="PTHR15117">
    <property type="entry name" value="ATAXIN 7 RELATED"/>
    <property type="match status" value="1"/>
</dbReference>
<gene>
    <name evidence="2" type="ORF">D4764_08G0005560</name>
</gene>
<proteinExistence type="predicted"/>
<accession>A0A5C6MP61</accession>
<evidence type="ECO:0000256" key="1">
    <source>
        <dbReference type="SAM" id="MobiDB-lite"/>
    </source>
</evidence>
<feature type="region of interest" description="Disordered" evidence="1">
    <location>
        <begin position="106"/>
        <end position="177"/>
    </location>
</feature>
<dbReference type="PANTHER" id="PTHR15117:SF5">
    <property type="entry name" value="ATAXIN-7-LIKE PROTEIN 2"/>
    <property type="match status" value="1"/>
</dbReference>
<feature type="region of interest" description="Disordered" evidence="1">
    <location>
        <begin position="268"/>
        <end position="307"/>
    </location>
</feature>
<feature type="region of interest" description="Disordered" evidence="1">
    <location>
        <begin position="1"/>
        <end position="20"/>
    </location>
</feature>
<dbReference type="Proteomes" id="UP000324091">
    <property type="component" value="Chromosome 8"/>
</dbReference>
<name>A0A5C6MP61_9TELE</name>
<feature type="compositionally biased region" description="Basic and acidic residues" evidence="1">
    <location>
        <begin position="164"/>
        <end position="177"/>
    </location>
</feature>